<name>A0A2B7ZMT4_9EURO</name>
<protein>
    <recommendedName>
        <fullName evidence="1">DUF7779 domain-containing protein</fullName>
    </recommendedName>
</protein>
<evidence type="ECO:0000313" key="2">
    <source>
        <dbReference type="EMBL" id="PGH34681.1"/>
    </source>
</evidence>
<dbReference type="Pfam" id="PF13424">
    <property type="entry name" value="TPR_12"/>
    <property type="match status" value="1"/>
</dbReference>
<dbReference type="Pfam" id="PF13374">
    <property type="entry name" value="TPR_10"/>
    <property type="match status" value="1"/>
</dbReference>
<dbReference type="Pfam" id="PF25000">
    <property type="entry name" value="DUF7779"/>
    <property type="match status" value="1"/>
</dbReference>
<dbReference type="SMART" id="SM00028">
    <property type="entry name" value="TPR"/>
    <property type="match status" value="4"/>
</dbReference>
<evidence type="ECO:0000259" key="1">
    <source>
        <dbReference type="Pfam" id="PF25000"/>
    </source>
</evidence>
<reference evidence="2 3" key="1">
    <citation type="submission" date="2017-10" db="EMBL/GenBank/DDBJ databases">
        <title>Comparative genomics in systemic dimorphic fungi from Ajellomycetaceae.</title>
        <authorList>
            <person name="Munoz J.F."/>
            <person name="Mcewen J.G."/>
            <person name="Clay O.K."/>
            <person name="Cuomo C.A."/>
        </authorList>
    </citation>
    <scope>NUCLEOTIDE SEQUENCE [LARGE SCALE GENOMIC DNA]</scope>
    <source>
        <strain evidence="2 3">UAMH4076</strain>
    </source>
</reference>
<dbReference type="VEuPathDB" id="FungiDB:EMCG_07365"/>
<gene>
    <name evidence="2" type="ORF">GX50_02469</name>
</gene>
<dbReference type="Gene3D" id="1.25.40.10">
    <property type="entry name" value="Tetratricopeptide repeat domain"/>
    <property type="match status" value="2"/>
</dbReference>
<dbReference type="EMBL" id="PDND01000035">
    <property type="protein sequence ID" value="PGH34681.1"/>
    <property type="molecule type" value="Genomic_DNA"/>
</dbReference>
<dbReference type="InterPro" id="IPR056681">
    <property type="entry name" value="DUF7779"/>
</dbReference>
<dbReference type="PANTHER" id="PTHR35205:SF1">
    <property type="entry name" value="ZU5 DOMAIN-CONTAINING PROTEIN"/>
    <property type="match status" value="1"/>
</dbReference>
<dbReference type="Proteomes" id="UP000226031">
    <property type="component" value="Unassembled WGS sequence"/>
</dbReference>
<evidence type="ECO:0000313" key="3">
    <source>
        <dbReference type="Proteomes" id="UP000226031"/>
    </source>
</evidence>
<sequence length="658" mass="75336">MNAQDLAASRDVVNGWLSQPLRKSNVPDTPENEVPWLIIFDNVDNLDVLSDFWPKTGRGSVLVTSRDPVAKYNIFTANGITLPPLTNTESQTLMERLTLTKADASQREALSAIVEKLGGLPLAINQMSSIFRELRLSYIDFLQFYNEEGIEQLHKNLPDSTYPENARSLATVWALDRLSPKTRALLQVVCLLDPDDIPEELLVDESSEIELSDYPKNRGEYFRARGELLSSSLIQQNVEYQKLKLHRLVQDATKFMMDEGQLFEDFRAAIRLVISAWPIQSLKEHHSIARFSKCEIIFPSVLRLKNGLEPFITGPSNFALDIRVAQLFNDTGWYMFERGLPEELEPFCNLALVIGEKLGRNSNEEIMRTTWESHSFLGISTVETNEHDMSLFHKRKWLDMLLERESAPGVPIEDYELGYAYNEIGVAYGNDQRLEAAAQAFIRSIQIFQGLPDYEDTMLGWPEPNLGFIYWMQGKLKDAERVLIEILDIHAAAWGVDDTKSFKIGKILYGMGNVLQDMGRFDDSLNFHRRCFLQYKKTLGTNHHRTGDICHRMAGHCMRQGAYADAEVYLNQVLKIFSGRQHLINELARTTFKKGALFRLVGDNSKAEETMARAYELRRQLMPRDVRPLTELTEKDFDMLVVGRVDSRTSEFYFNGLF</sequence>
<dbReference type="InterPro" id="IPR027417">
    <property type="entry name" value="P-loop_NTPase"/>
</dbReference>
<dbReference type="InterPro" id="IPR019734">
    <property type="entry name" value="TPR_rpt"/>
</dbReference>
<dbReference type="InterPro" id="IPR011990">
    <property type="entry name" value="TPR-like_helical_dom_sf"/>
</dbReference>
<accession>A0A2B7ZMT4</accession>
<proteinExistence type="predicted"/>
<keyword evidence="3" id="KW-1185">Reference proteome</keyword>
<feature type="domain" description="DUF7779" evidence="1">
    <location>
        <begin position="173"/>
        <end position="261"/>
    </location>
</feature>
<dbReference type="SUPFAM" id="SSF52540">
    <property type="entry name" value="P-loop containing nucleoside triphosphate hydrolases"/>
    <property type="match status" value="1"/>
</dbReference>
<dbReference type="Gene3D" id="3.40.50.300">
    <property type="entry name" value="P-loop containing nucleotide triphosphate hydrolases"/>
    <property type="match status" value="1"/>
</dbReference>
<organism evidence="2 3">
    <name type="scientific">[Emmonsia] crescens</name>
    <dbReference type="NCBI Taxonomy" id="73230"/>
    <lineage>
        <taxon>Eukaryota</taxon>
        <taxon>Fungi</taxon>
        <taxon>Dikarya</taxon>
        <taxon>Ascomycota</taxon>
        <taxon>Pezizomycotina</taxon>
        <taxon>Eurotiomycetes</taxon>
        <taxon>Eurotiomycetidae</taxon>
        <taxon>Onygenales</taxon>
        <taxon>Ajellomycetaceae</taxon>
        <taxon>Emergomyces</taxon>
    </lineage>
</organism>
<dbReference type="AlphaFoldDB" id="A0A2B7ZMT4"/>
<dbReference type="SUPFAM" id="SSF48452">
    <property type="entry name" value="TPR-like"/>
    <property type="match status" value="2"/>
</dbReference>
<comment type="caution">
    <text evidence="2">The sequence shown here is derived from an EMBL/GenBank/DDBJ whole genome shotgun (WGS) entry which is preliminary data.</text>
</comment>
<dbReference type="PANTHER" id="PTHR35205">
    <property type="entry name" value="NB-ARC AND TPR DOMAIN PROTEIN"/>
    <property type="match status" value="1"/>
</dbReference>
<dbReference type="STRING" id="73230.A0A2B7ZMT4"/>